<dbReference type="Proteomes" id="UP000018721">
    <property type="component" value="Unassembled WGS sequence"/>
</dbReference>
<dbReference type="EMBL" id="ANIZ01001430">
    <property type="protein sequence ID" value="ETI47506.1"/>
    <property type="molecule type" value="Genomic_DNA"/>
</dbReference>
<evidence type="ECO:0000313" key="1">
    <source>
        <dbReference type="EMBL" id="ETI47506.1"/>
    </source>
</evidence>
<accession>V9F8T8</accession>
<protein>
    <submittedName>
        <fullName evidence="1">Uncharacterized protein</fullName>
    </submittedName>
</protein>
<name>V9F8T8_PHYNI</name>
<gene>
    <name evidence="1" type="ORF">F443_08308</name>
</gene>
<proteinExistence type="predicted"/>
<reference evidence="1 2" key="1">
    <citation type="submission" date="2013-11" db="EMBL/GenBank/DDBJ databases">
        <title>The Genome Sequence of Phytophthora parasitica P1569.</title>
        <authorList>
            <consortium name="The Broad Institute Genomics Platform"/>
            <person name="Russ C."/>
            <person name="Tyler B."/>
            <person name="Panabieres F."/>
            <person name="Shan W."/>
            <person name="Tripathy S."/>
            <person name="Grunwald N."/>
            <person name="Machado M."/>
            <person name="Johnson C.S."/>
            <person name="Arredondo F."/>
            <person name="Hong C."/>
            <person name="Coffey M."/>
            <person name="Young S.K."/>
            <person name="Zeng Q."/>
            <person name="Gargeya S."/>
            <person name="Fitzgerald M."/>
            <person name="Abouelleil A."/>
            <person name="Alvarado L."/>
            <person name="Chapman S.B."/>
            <person name="Gainer-Dewar J."/>
            <person name="Goldberg J."/>
            <person name="Griggs A."/>
            <person name="Gujja S."/>
            <person name="Hansen M."/>
            <person name="Howarth C."/>
            <person name="Imamovic A."/>
            <person name="Ireland A."/>
            <person name="Larimer J."/>
            <person name="McCowan C."/>
            <person name="Murphy C."/>
            <person name="Pearson M."/>
            <person name="Poon T.W."/>
            <person name="Priest M."/>
            <person name="Roberts A."/>
            <person name="Saif S."/>
            <person name="Shea T."/>
            <person name="Sykes S."/>
            <person name="Wortman J."/>
            <person name="Nusbaum C."/>
            <person name="Birren B."/>
        </authorList>
    </citation>
    <scope>NUCLEOTIDE SEQUENCE [LARGE SCALE GENOMIC DNA]</scope>
    <source>
        <strain evidence="1 2">P1569</strain>
    </source>
</reference>
<keyword evidence="2" id="KW-1185">Reference proteome</keyword>
<sequence>MLTSESHQASVVKAYPTQVLRRVVGLAILGHNSKDHRIGGDGIKKADEWDIRMALAIA</sequence>
<dbReference type="HOGENOM" id="CLU_2983257_0_0_1"/>
<comment type="caution">
    <text evidence="1">The sequence shown here is derived from an EMBL/GenBank/DDBJ whole genome shotgun (WGS) entry which is preliminary data.</text>
</comment>
<evidence type="ECO:0000313" key="2">
    <source>
        <dbReference type="Proteomes" id="UP000018721"/>
    </source>
</evidence>
<dbReference type="AlphaFoldDB" id="V9F8T8"/>
<organism evidence="1 2">
    <name type="scientific">Phytophthora nicotianae P1569</name>
    <dbReference type="NCBI Taxonomy" id="1317065"/>
    <lineage>
        <taxon>Eukaryota</taxon>
        <taxon>Sar</taxon>
        <taxon>Stramenopiles</taxon>
        <taxon>Oomycota</taxon>
        <taxon>Peronosporomycetes</taxon>
        <taxon>Peronosporales</taxon>
        <taxon>Peronosporaceae</taxon>
        <taxon>Phytophthora</taxon>
    </lineage>
</organism>